<dbReference type="EC" id="6.1.1.15" evidence="1"/>
<keyword evidence="6" id="KW-0648">Protein biosynthesis</keyword>
<keyword evidence="5" id="KW-0067">ATP-binding</keyword>
<dbReference type="GO" id="GO:0005524">
    <property type="term" value="F:ATP binding"/>
    <property type="evidence" value="ECO:0007669"/>
    <property type="project" value="UniProtKB-KW"/>
</dbReference>
<sequence>MRQTRLFTKTLKEAPKDEVSKNAQLLIRAGFVDKTMSGVYNFLPLGLRVLNKINDIIRKEMNDAGGQEIYMSALQNKETWEKTGRWDDKVVDNWFKTKLKNDTELGLAFTHEEAITNIMKNYITSYKNLPFSAYQIQTKFRNETRAKSGLIRGREFLMKDMYSFSKNKEEHDAFYEKMKDVYMNVFKKLGMGDRTYLTISSGGSFSKYSYEFQTISEAGEDLIYIDEKKNIAINKEDYNEEILADFGLDLNKNNLVEKKSIEVGDIYTLEYKFSKAFGLKFMDEEGKEEFVYMGSYGMSPSRLLGTLVELNNDEKGIIWPKEVAPFDIHLISLRPDQNEIETTRVYEKLKELGLEVLLDDRLKISAGQKFTESDLMGIPIQVILSPKTLESNSVEIKERRTGEIKIISIKNLSELLS</sequence>
<evidence type="ECO:0000259" key="10">
    <source>
        <dbReference type="PROSITE" id="PS50862"/>
    </source>
</evidence>
<dbReference type="InterPro" id="IPR002314">
    <property type="entry name" value="aa-tRNA-synt_IIb"/>
</dbReference>
<dbReference type="InterPro" id="IPR036621">
    <property type="entry name" value="Anticodon-bd_dom_sf"/>
</dbReference>
<evidence type="ECO:0000256" key="1">
    <source>
        <dbReference type="ARBA" id="ARBA00012831"/>
    </source>
</evidence>
<dbReference type="Pfam" id="PF03129">
    <property type="entry name" value="HGTP_anticodon"/>
    <property type="match status" value="1"/>
</dbReference>
<feature type="domain" description="Aminoacyl-transfer RNA synthetases class-II family profile" evidence="10">
    <location>
        <begin position="38"/>
        <end position="320"/>
    </location>
</feature>
<evidence type="ECO:0000256" key="2">
    <source>
        <dbReference type="ARBA" id="ARBA00019110"/>
    </source>
</evidence>
<comment type="caution">
    <text evidence="11">The sequence shown here is derived from an EMBL/GenBank/DDBJ whole genome shotgun (WGS) entry which is preliminary data.</text>
</comment>
<dbReference type="Gene3D" id="3.30.930.10">
    <property type="entry name" value="Bira Bifunctional Protein, Domain 2"/>
    <property type="match status" value="1"/>
</dbReference>
<dbReference type="SUPFAM" id="SSF52954">
    <property type="entry name" value="Class II aaRS ABD-related"/>
    <property type="match status" value="1"/>
</dbReference>
<dbReference type="GO" id="GO:0004827">
    <property type="term" value="F:proline-tRNA ligase activity"/>
    <property type="evidence" value="ECO:0007669"/>
    <property type="project" value="UniProtKB-EC"/>
</dbReference>
<dbReference type="EMBL" id="PFVJ01000051">
    <property type="protein sequence ID" value="PJA89773.1"/>
    <property type="molecule type" value="Genomic_DNA"/>
</dbReference>
<name>A0A2M7Z6J7_9BACT</name>
<evidence type="ECO:0000256" key="8">
    <source>
        <dbReference type="ARBA" id="ARBA00029731"/>
    </source>
</evidence>
<gene>
    <name evidence="11" type="ORF">CO137_02415</name>
</gene>
<dbReference type="GO" id="GO:0006433">
    <property type="term" value="P:prolyl-tRNA aminoacylation"/>
    <property type="evidence" value="ECO:0007669"/>
    <property type="project" value="InterPro"/>
</dbReference>
<organism evidence="11 12">
    <name type="scientific">Candidatus Magasanikbacteria bacterium CG_4_9_14_3_um_filter_32_9</name>
    <dbReference type="NCBI Taxonomy" id="1974644"/>
    <lineage>
        <taxon>Bacteria</taxon>
        <taxon>Candidatus Magasanikiibacteriota</taxon>
    </lineage>
</organism>
<reference evidence="12" key="1">
    <citation type="submission" date="2017-09" db="EMBL/GenBank/DDBJ databases">
        <title>Depth-based differentiation of microbial function through sediment-hosted aquifers and enrichment of novel symbionts in the deep terrestrial subsurface.</title>
        <authorList>
            <person name="Probst A.J."/>
            <person name="Ladd B."/>
            <person name="Jarett J.K."/>
            <person name="Geller-Mcgrath D.E."/>
            <person name="Sieber C.M.K."/>
            <person name="Emerson J.B."/>
            <person name="Anantharaman K."/>
            <person name="Thomas B.C."/>
            <person name="Malmstrom R."/>
            <person name="Stieglmeier M."/>
            <person name="Klingl A."/>
            <person name="Woyke T."/>
            <person name="Ryan C.M."/>
            <person name="Banfield J.F."/>
        </authorList>
    </citation>
    <scope>NUCLEOTIDE SEQUENCE [LARGE SCALE GENOMIC DNA]</scope>
</reference>
<accession>A0A2M7Z6J7</accession>
<evidence type="ECO:0000256" key="4">
    <source>
        <dbReference type="ARBA" id="ARBA00022741"/>
    </source>
</evidence>
<evidence type="ECO:0000256" key="9">
    <source>
        <dbReference type="ARBA" id="ARBA00047671"/>
    </source>
</evidence>
<evidence type="ECO:0000256" key="7">
    <source>
        <dbReference type="ARBA" id="ARBA00023146"/>
    </source>
</evidence>
<dbReference type="AlphaFoldDB" id="A0A2M7Z6J7"/>
<dbReference type="InterPro" id="IPR050062">
    <property type="entry name" value="Pro-tRNA_synthetase"/>
</dbReference>
<dbReference type="SUPFAM" id="SSF55681">
    <property type="entry name" value="Class II aaRS and biotin synthetases"/>
    <property type="match status" value="1"/>
</dbReference>
<evidence type="ECO:0000256" key="5">
    <source>
        <dbReference type="ARBA" id="ARBA00022840"/>
    </source>
</evidence>
<dbReference type="InterPro" id="IPR045864">
    <property type="entry name" value="aa-tRNA-synth_II/BPL/LPL"/>
</dbReference>
<dbReference type="PANTHER" id="PTHR42753:SF2">
    <property type="entry name" value="PROLINE--TRNA LIGASE"/>
    <property type="match status" value="1"/>
</dbReference>
<dbReference type="InterPro" id="IPR044140">
    <property type="entry name" value="ProRS_anticodon_short"/>
</dbReference>
<evidence type="ECO:0000256" key="3">
    <source>
        <dbReference type="ARBA" id="ARBA00022598"/>
    </source>
</evidence>
<dbReference type="GO" id="GO:0005829">
    <property type="term" value="C:cytosol"/>
    <property type="evidence" value="ECO:0007669"/>
    <property type="project" value="TreeGrafter"/>
</dbReference>
<evidence type="ECO:0000256" key="6">
    <source>
        <dbReference type="ARBA" id="ARBA00022917"/>
    </source>
</evidence>
<dbReference type="CDD" id="cd00861">
    <property type="entry name" value="ProRS_anticodon_short"/>
    <property type="match status" value="1"/>
</dbReference>
<dbReference type="InterPro" id="IPR004154">
    <property type="entry name" value="Anticodon-bd"/>
</dbReference>
<dbReference type="InterPro" id="IPR006195">
    <property type="entry name" value="aa-tRNA-synth_II"/>
</dbReference>
<keyword evidence="7 11" id="KW-0030">Aminoacyl-tRNA synthetase</keyword>
<keyword evidence="4" id="KW-0547">Nucleotide-binding</keyword>
<dbReference type="Pfam" id="PF00587">
    <property type="entry name" value="tRNA-synt_2b"/>
    <property type="match status" value="1"/>
</dbReference>
<dbReference type="Proteomes" id="UP000230843">
    <property type="component" value="Unassembled WGS sequence"/>
</dbReference>
<evidence type="ECO:0000313" key="12">
    <source>
        <dbReference type="Proteomes" id="UP000230843"/>
    </source>
</evidence>
<evidence type="ECO:0000313" key="11">
    <source>
        <dbReference type="EMBL" id="PJA89773.1"/>
    </source>
</evidence>
<keyword evidence="3" id="KW-0436">Ligase</keyword>
<comment type="catalytic activity">
    <reaction evidence="9">
        <text>tRNA(Pro) + L-proline + ATP = L-prolyl-tRNA(Pro) + AMP + diphosphate</text>
        <dbReference type="Rhea" id="RHEA:14305"/>
        <dbReference type="Rhea" id="RHEA-COMP:9700"/>
        <dbReference type="Rhea" id="RHEA-COMP:9702"/>
        <dbReference type="ChEBI" id="CHEBI:30616"/>
        <dbReference type="ChEBI" id="CHEBI:33019"/>
        <dbReference type="ChEBI" id="CHEBI:60039"/>
        <dbReference type="ChEBI" id="CHEBI:78442"/>
        <dbReference type="ChEBI" id="CHEBI:78532"/>
        <dbReference type="ChEBI" id="CHEBI:456215"/>
        <dbReference type="EC" id="6.1.1.15"/>
    </reaction>
</comment>
<protein>
    <recommendedName>
        <fullName evidence="2">Proline--tRNA ligase</fullName>
        <ecNumber evidence="1">6.1.1.15</ecNumber>
    </recommendedName>
    <alternativeName>
        <fullName evidence="8">Prolyl-tRNA synthetase</fullName>
    </alternativeName>
</protein>
<dbReference type="PROSITE" id="PS50862">
    <property type="entry name" value="AA_TRNA_LIGASE_II"/>
    <property type="match status" value="1"/>
</dbReference>
<dbReference type="PRINTS" id="PR01046">
    <property type="entry name" value="TRNASYNTHPRO"/>
</dbReference>
<dbReference type="Gene3D" id="3.40.50.800">
    <property type="entry name" value="Anticodon-binding domain"/>
    <property type="match status" value="1"/>
</dbReference>
<dbReference type="InterPro" id="IPR002316">
    <property type="entry name" value="Pro-tRNA-ligase_IIa"/>
</dbReference>
<proteinExistence type="predicted"/>
<dbReference type="PANTHER" id="PTHR42753">
    <property type="entry name" value="MITOCHONDRIAL RIBOSOME PROTEIN L39/PROLYL-TRNA LIGASE FAMILY MEMBER"/>
    <property type="match status" value="1"/>
</dbReference>